<evidence type="ECO:0000256" key="6">
    <source>
        <dbReference type="SAM" id="MobiDB-lite"/>
    </source>
</evidence>
<dbReference type="PROSITE" id="PS50011">
    <property type="entry name" value="PROTEIN_KINASE_DOM"/>
    <property type="match status" value="1"/>
</dbReference>
<keyword evidence="2 5" id="KW-0547">Nucleotide-binding</keyword>
<evidence type="ECO:0000313" key="10">
    <source>
        <dbReference type="Proteomes" id="UP000324479"/>
    </source>
</evidence>
<feature type="compositionally biased region" description="Basic and acidic residues" evidence="6">
    <location>
        <begin position="448"/>
        <end position="457"/>
    </location>
</feature>
<dbReference type="PROSITE" id="PS00108">
    <property type="entry name" value="PROTEIN_KINASE_ST"/>
    <property type="match status" value="1"/>
</dbReference>
<keyword evidence="4 5" id="KW-0067">ATP-binding</keyword>
<feature type="region of interest" description="Disordered" evidence="6">
    <location>
        <begin position="315"/>
        <end position="375"/>
    </location>
</feature>
<keyword evidence="10" id="KW-1185">Reference proteome</keyword>
<protein>
    <submittedName>
        <fullName evidence="9">Protein kinase</fullName>
    </submittedName>
</protein>
<keyword evidence="7" id="KW-0472">Membrane</keyword>
<dbReference type="AlphaFoldDB" id="A0A5M6D8N0"/>
<dbReference type="GO" id="GO:0005524">
    <property type="term" value="F:ATP binding"/>
    <property type="evidence" value="ECO:0007669"/>
    <property type="project" value="UniProtKB-UniRule"/>
</dbReference>
<reference evidence="9 10" key="1">
    <citation type="submission" date="2019-08" db="EMBL/GenBank/DDBJ databases">
        <authorList>
            <person name="Dhanesh K."/>
            <person name="Kumar G."/>
            <person name="Sasikala C."/>
            <person name="Venkata Ramana C."/>
        </authorList>
    </citation>
    <scope>NUCLEOTIDE SEQUENCE [LARGE SCALE GENOMIC DNA]</scope>
    <source>
        <strain evidence="9 10">JC645</strain>
    </source>
</reference>
<dbReference type="InterPro" id="IPR001680">
    <property type="entry name" value="WD40_rpt"/>
</dbReference>
<dbReference type="PANTHER" id="PTHR43289">
    <property type="entry name" value="MITOGEN-ACTIVATED PROTEIN KINASE KINASE KINASE 20-RELATED"/>
    <property type="match status" value="1"/>
</dbReference>
<keyword evidence="1" id="KW-0808">Transferase</keyword>
<dbReference type="SMART" id="SM00320">
    <property type="entry name" value="WD40"/>
    <property type="match status" value="4"/>
</dbReference>
<dbReference type="InterPro" id="IPR015943">
    <property type="entry name" value="WD40/YVTN_repeat-like_dom_sf"/>
</dbReference>
<feature type="region of interest" description="Disordered" evidence="6">
    <location>
        <begin position="853"/>
        <end position="886"/>
    </location>
</feature>
<evidence type="ECO:0000256" key="3">
    <source>
        <dbReference type="ARBA" id="ARBA00022777"/>
    </source>
</evidence>
<evidence type="ECO:0000313" key="9">
    <source>
        <dbReference type="EMBL" id="KAA5543898.1"/>
    </source>
</evidence>
<evidence type="ECO:0000256" key="7">
    <source>
        <dbReference type="SAM" id="Phobius"/>
    </source>
</evidence>
<dbReference type="Gene3D" id="2.130.10.10">
    <property type="entry name" value="YVTN repeat-like/Quinoprotein amine dehydrogenase"/>
    <property type="match status" value="2"/>
</dbReference>
<dbReference type="PROSITE" id="PS00107">
    <property type="entry name" value="PROTEIN_KINASE_ATP"/>
    <property type="match status" value="1"/>
</dbReference>
<dbReference type="InterPro" id="IPR011009">
    <property type="entry name" value="Kinase-like_dom_sf"/>
</dbReference>
<dbReference type="GO" id="GO:0004674">
    <property type="term" value="F:protein serine/threonine kinase activity"/>
    <property type="evidence" value="ECO:0007669"/>
    <property type="project" value="TreeGrafter"/>
</dbReference>
<name>A0A5M6D8N0_9BACT</name>
<dbReference type="Pfam" id="PF00400">
    <property type="entry name" value="WD40"/>
    <property type="match status" value="1"/>
</dbReference>
<gene>
    <name evidence="9" type="ORF">FYK55_11060</name>
</gene>
<evidence type="ECO:0000256" key="2">
    <source>
        <dbReference type="ARBA" id="ARBA00022741"/>
    </source>
</evidence>
<feature type="compositionally biased region" description="Low complexity" evidence="6">
    <location>
        <begin position="870"/>
        <end position="880"/>
    </location>
</feature>
<sequence length="886" mass="94096">MLRRGYEFAPGYRLQEFLGRGQFGQVWRASAPGGTAAAVKFIDLTGGQGQKEFEAVKRIKQIRQANLMPIVAIWLLDEQGRVIEDAPDEAIETIDITATAQFDRSDISMTPQRDAATLVVAMLLGGESLYDRMKQCVQDGQPGIPPRELLSFMEDAAKGLDFLNDARHDLGSGPVAIQHCDVKPANIVVLGNSAVICDFGLARILTRNQITATSASGTPAYMAPEAISGHPSQTSDQYSLAVTYYHLRTGSLPVADGTLYEVLEAHRRGDLSFSGLGPQEQAVLKRATQLDWQERFLSNGDFVSALRDALRAEGFPHAGQPSQPSGQSDQTNAPDQTGPLVATRHPAPAQSGQLDTEGVSLETRPGETRSEASGTAAVAAASAIAAKELPSKPDRRLPFWIGGLAVAALLVLATVILFAPEIGRQSDGSGQQETLETRQGEGPPAEASARELAESARNKFGQDPEAAETLFLKACSKDAAWAEPEKTTWVGHSDAVESVLITSNGSLVSIGYDQTPFLWPATSQRPSTRIPLQPPLPTPIYREAMTLVDSGASVLAAASSVLHYWPNIDAGVSEATVLGDFEDEVLAVAAHPSGHQVLVGSADQTATVVQCGDGKLSVVGRFSSIDVMKQWFFDPTGTWLVGLSETGNVSAYRWDEVTESIQANSAPEALSISADGARNRGLAFDPTATSTTVFLGDATGSISAWQITTPPNLIARAQPHRGTIEAICAAGPIVAAGDSDGWLTVQNKNLQPPANDLKLGNRPVSCLDATADGRWLAAGTYDGQVWLLKTSAPFKTAAVLPTGFPSVESVRIDAKRNRLIAGTAGGAICRWDLDWCQLVASTYPLPIAVDAPDARSPAGERDPPREDINSAVSVPSPAASHRIANR</sequence>
<dbReference type="SUPFAM" id="SSF50978">
    <property type="entry name" value="WD40 repeat-like"/>
    <property type="match status" value="1"/>
</dbReference>
<comment type="caution">
    <text evidence="9">The sequence shown here is derived from an EMBL/GenBank/DDBJ whole genome shotgun (WGS) entry which is preliminary data.</text>
</comment>
<dbReference type="InterPro" id="IPR008271">
    <property type="entry name" value="Ser/Thr_kinase_AS"/>
</dbReference>
<dbReference type="Gene3D" id="1.10.510.10">
    <property type="entry name" value="Transferase(Phosphotransferase) domain 1"/>
    <property type="match status" value="1"/>
</dbReference>
<feature type="transmembrane region" description="Helical" evidence="7">
    <location>
        <begin position="397"/>
        <end position="419"/>
    </location>
</feature>
<dbReference type="PANTHER" id="PTHR43289:SF34">
    <property type="entry name" value="SERINE_THREONINE-PROTEIN KINASE YBDM-RELATED"/>
    <property type="match status" value="1"/>
</dbReference>
<keyword evidence="7" id="KW-0812">Transmembrane</keyword>
<proteinExistence type="predicted"/>
<dbReference type="SMART" id="SM00220">
    <property type="entry name" value="S_TKc"/>
    <property type="match status" value="1"/>
</dbReference>
<dbReference type="Pfam" id="PF00069">
    <property type="entry name" value="Pkinase"/>
    <property type="match status" value="1"/>
</dbReference>
<dbReference type="InterPro" id="IPR017441">
    <property type="entry name" value="Protein_kinase_ATP_BS"/>
</dbReference>
<evidence type="ECO:0000259" key="8">
    <source>
        <dbReference type="PROSITE" id="PS50011"/>
    </source>
</evidence>
<keyword evidence="3 9" id="KW-0418">Kinase</keyword>
<feature type="domain" description="Protein kinase" evidence="8">
    <location>
        <begin position="12"/>
        <end position="310"/>
    </location>
</feature>
<dbReference type="InterPro" id="IPR000719">
    <property type="entry name" value="Prot_kinase_dom"/>
</dbReference>
<organism evidence="9 10">
    <name type="scientific">Roseiconus nitratireducens</name>
    <dbReference type="NCBI Taxonomy" id="2605748"/>
    <lineage>
        <taxon>Bacteria</taxon>
        <taxon>Pseudomonadati</taxon>
        <taxon>Planctomycetota</taxon>
        <taxon>Planctomycetia</taxon>
        <taxon>Pirellulales</taxon>
        <taxon>Pirellulaceae</taxon>
        <taxon>Roseiconus</taxon>
    </lineage>
</organism>
<feature type="compositionally biased region" description="Basic and acidic residues" evidence="6">
    <location>
        <begin position="858"/>
        <end position="868"/>
    </location>
</feature>
<dbReference type="SUPFAM" id="SSF56112">
    <property type="entry name" value="Protein kinase-like (PK-like)"/>
    <property type="match status" value="1"/>
</dbReference>
<dbReference type="EMBL" id="VWOX01000005">
    <property type="protein sequence ID" value="KAA5543898.1"/>
    <property type="molecule type" value="Genomic_DNA"/>
</dbReference>
<keyword evidence="7" id="KW-1133">Transmembrane helix</keyword>
<evidence type="ECO:0000256" key="5">
    <source>
        <dbReference type="PROSITE-ProRule" id="PRU10141"/>
    </source>
</evidence>
<evidence type="ECO:0000256" key="1">
    <source>
        <dbReference type="ARBA" id="ARBA00022679"/>
    </source>
</evidence>
<dbReference type="Proteomes" id="UP000324479">
    <property type="component" value="Unassembled WGS sequence"/>
</dbReference>
<feature type="compositionally biased region" description="Low complexity" evidence="6">
    <location>
        <begin position="319"/>
        <end position="328"/>
    </location>
</feature>
<evidence type="ECO:0000256" key="4">
    <source>
        <dbReference type="ARBA" id="ARBA00022840"/>
    </source>
</evidence>
<accession>A0A5M6D8N0</accession>
<feature type="binding site" evidence="5">
    <location>
        <position position="40"/>
    </location>
    <ligand>
        <name>ATP</name>
        <dbReference type="ChEBI" id="CHEBI:30616"/>
    </ligand>
</feature>
<feature type="region of interest" description="Disordered" evidence="6">
    <location>
        <begin position="424"/>
        <end position="457"/>
    </location>
</feature>
<dbReference type="Gene3D" id="3.30.200.20">
    <property type="entry name" value="Phosphorylase Kinase, domain 1"/>
    <property type="match status" value="1"/>
</dbReference>
<dbReference type="InterPro" id="IPR036322">
    <property type="entry name" value="WD40_repeat_dom_sf"/>
</dbReference>